<feature type="compositionally biased region" description="Acidic residues" evidence="1">
    <location>
        <begin position="228"/>
        <end position="242"/>
    </location>
</feature>
<accession>A0A511DPL6</accession>
<evidence type="ECO:0000313" key="2">
    <source>
        <dbReference type="EMBL" id="GEL26762.1"/>
    </source>
</evidence>
<proteinExistence type="predicted"/>
<evidence type="ECO:0000256" key="1">
    <source>
        <dbReference type="SAM" id="MobiDB-lite"/>
    </source>
</evidence>
<reference evidence="2 3" key="1">
    <citation type="submission" date="2019-07" db="EMBL/GenBank/DDBJ databases">
        <title>Whole genome shotgun sequence of Pseudonocardia sulfidoxydans NBRC 16205.</title>
        <authorList>
            <person name="Hosoyama A."/>
            <person name="Uohara A."/>
            <person name="Ohji S."/>
            <person name="Ichikawa N."/>
        </authorList>
    </citation>
    <scope>NUCLEOTIDE SEQUENCE [LARGE SCALE GENOMIC DNA]</scope>
    <source>
        <strain evidence="2 3">NBRC 16205</strain>
    </source>
</reference>
<feature type="region of interest" description="Disordered" evidence="1">
    <location>
        <begin position="211"/>
        <end position="242"/>
    </location>
</feature>
<comment type="caution">
    <text evidence="2">The sequence shown here is derived from an EMBL/GenBank/DDBJ whole genome shotgun (WGS) entry which is preliminary data.</text>
</comment>
<dbReference type="AlphaFoldDB" id="A0A511DPL6"/>
<name>A0A511DPL6_9PSEU</name>
<gene>
    <name evidence="2" type="ORF">PSU4_57160</name>
</gene>
<dbReference type="Proteomes" id="UP000321685">
    <property type="component" value="Unassembled WGS sequence"/>
</dbReference>
<sequence>MPSVDREHNVDTVFCQRTRCQLTAAHQAHPALRSLVRPQLAPLASRSSGLRPTPSLSEQAVKTVTSWIETPVEPVGIASALPPRCCGQVAATPTPRVDPLGPPQYESISSRLRRPYQLRQRLHRLGLTPSRDRSAAQSQLATDPPAAANSVPATRPRTGSPNRTPARAEGDVRLRLALWAPDPCDSYAADLVVRPLDDAANLANQAARIPAMSSPGGRTGSRWGVGEDLPELGAVEDPDEVV</sequence>
<evidence type="ECO:0000313" key="3">
    <source>
        <dbReference type="Proteomes" id="UP000321685"/>
    </source>
</evidence>
<feature type="region of interest" description="Disordered" evidence="1">
    <location>
        <begin position="125"/>
        <end position="168"/>
    </location>
</feature>
<dbReference type="EMBL" id="BJVJ01000110">
    <property type="protein sequence ID" value="GEL26762.1"/>
    <property type="molecule type" value="Genomic_DNA"/>
</dbReference>
<keyword evidence="3" id="KW-1185">Reference proteome</keyword>
<organism evidence="2 3">
    <name type="scientific">Pseudonocardia sulfidoxydans NBRC 16205</name>
    <dbReference type="NCBI Taxonomy" id="1223511"/>
    <lineage>
        <taxon>Bacteria</taxon>
        <taxon>Bacillati</taxon>
        <taxon>Actinomycetota</taxon>
        <taxon>Actinomycetes</taxon>
        <taxon>Pseudonocardiales</taxon>
        <taxon>Pseudonocardiaceae</taxon>
        <taxon>Pseudonocardia</taxon>
    </lineage>
</organism>
<protein>
    <submittedName>
        <fullName evidence="2">Uncharacterized protein</fullName>
    </submittedName>
</protein>
<feature type="region of interest" description="Disordered" evidence="1">
    <location>
        <begin position="90"/>
        <end position="113"/>
    </location>
</feature>